<dbReference type="SUPFAM" id="SSF69318">
    <property type="entry name" value="Integrin alpha N-terminal domain"/>
    <property type="match status" value="1"/>
</dbReference>
<dbReference type="InterPro" id="IPR028994">
    <property type="entry name" value="Integrin_alpha_N"/>
</dbReference>
<dbReference type="PANTHER" id="PTHR46580">
    <property type="entry name" value="SENSOR KINASE-RELATED"/>
    <property type="match status" value="1"/>
</dbReference>
<dbReference type="Pfam" id="PF13517">
    <property type="entry name" value="FG-GAP_3"/>
    <property type="match status" value="3"/>
</dbReference>
<dbReference type="EMBL" id="SODV01000001">
    <property type="protein sequence ID" value="TDX02366.1"/>
    <property type="molecule type" value="Genomic_DNA"/>
</dbReference>
<feature type="transmembrane region" description="Helical" evidence="2">
    <location>
        <begin position="419"/>
        <end position="437"/>
    </location>
</feature>
<keyword evidence="2" id="KW-0812">Transmembrane</keyword>
<feature type="transmembrane region" description="Helical" evidence="2">
    <location>
        <begin position="308"/>
        <end position="325"/>
    </location>
</feature>
<proteinExistence type="predicted"/>
<dbReference type="Proteomes" id="UP000294498">
    <property type="component" value="Unassembled WGS sequence"/>
</dbReference>
<feature type="transmembrane region" description="Helical" evidence="2">
    <location>
        <begin position="232"/>
        <end position="255"/>
    </location>
</feature>
<feature type="domain" description="DUF8201" evidence="3">
    <location>
        <begin position="221"/>
        <end position="449"/>
    </location>
</feature>
<evidence type="ECO:0000256" key="2">
    <source>
        <dbReference type="SAM" id="Phobius"/>
    </source>
</evidence>
<feature type="transmembrane region" description="Helical" evidence="2">
    <location>
        <begin position="60"/>
        <end position="81"/>
    </location>
</feature>
<reference evidence="4 5" key="1">
    <citation type="submission" date="2019-03" db="EMBL/GenBank/DDBJ databases">
        <title>Genomic Encyclopedia of Type Strains, Phase IV (KMG-IV): sequencing the most valuable type-strain genomes for metagenomic binning, comparative biology and taxonomic classification.</title>
        <authorList>
            <person name="Goeker M."/>
        </authorList>
    </citation>
    <scope>NUCLEOTIDE SEQUENCE [LARGE SCALE GENOMIC DNA]</scope>
    <source>
        <strain evidence="4 5">DSM 100059</strain>
    </source>
</reference>
<dbReference type="NCBIfam" id="NF047510">
    <property type="entry name" value="LIC_10190_fam"/>
    <property type="match status" value="1"/>
</dbReference>
<dbReference type="OrthoDB" id="344987at2"/>
<dbReference type="RefSeq" id="WP_133994983.1">
    <property type="nucleotide sequence ID" value="NZ_SODV01000001.1"/>
</dbReference>
<keyword evidence="1" id="KW-0732">Signal</keyword>
<feature type="transmembrane region" description="Helical" evidence="2">
    <location>
        <begin position="394"/>
        <end position="412"/>
    </location>
</feature>
<dbReference type="PANTHER" id="PTHR46580:SF4">
    <property type="entry name" value="ATP_GTP-BINDING PROTEIN"/>
    <property type="match status" value="1"/>
</dbReference>
<dbReference type="Pfam" id="PF26626">
    <property type="entry name" value="DUF8201"/>
    <property type="match status" value="2"/>
</dbReference>
<feature type="transmembrane region" description="Helical" evidence="2">
    <location>
        <begin position="275"/>
        <end position="296"/>
    </location>
</feature>
<protein>
    <submittedName>
        <fullName evidence="4">VCBS repeat protein</fullName>
    </submittedName>
</protein>
<dbReference type="Gene3D" id="2.30.30.100">
    <property type="match status" value="2"/>
</dbReference>
<keyword evidence="2" id="KW-0472">Membrane</keyword>
<dbReference type="InterPro" id="IPR013517">
    <property type="entry name" value="FG-GAP"/>
</dbReference>
<feature type="transmembrane region" description="Helical" evidence="2">
    <location>
        <begin position="443"/>
        <end position="461"/>
    </location>
</feature>
<feature type="transmembrane region" description="Helical" evidence="2">
    <location>
        <begin position="6"/>
        <end position="27"/>
    </location>
</feature>
<feature type="transmembrane region" description="Helical" evidence="2">
    <location>
        <begin position="468"/>
        <end position="485"/>
    </location>
</feature>
<feature type="transmembrane region" description="Helical" evidence="2">
    <location>
        <begin position="101"/>
        <end position="120"/>
    </location>
</feature>
<dbReference type="Gene3D" id="2.130.10.130">
    <property type="entry name" value="Integrin alpha, N-terminal"/>
    <property type="match status" value="2"/>
</dbReference>
<evidence type="ECO:0000259" key="3">
    <source>
        <dbReference type="Pfam" id="PF26626"/>
    </source>
</evidence>
<keyword evidence="5" id="KW-1185">Reference proteome</keyword>
<name>A0A4R8DWB9_9BACT</name>
<dbReference type="AlphaFoldDB" id="A0A4R8DWB9"/>
<feature type="transmembrane region" description="Helical" evidence="2">
    <location>
        <begin position="34"/>
        <end position="54"/>
    </location>
</feature>
<keyword evidence="2" id="KW-1133">Transmembrane helix</keyword>
<comment type="caution">
    <text evidence="4">The sequence shown here is derived from an EMBL/GenBank/DDBJ whole genome shotgun (WGS) entry which is preliminary data.</text>
</comment>
<organism evidence="4 5">
    <name type="scientific">Dinghuibacter silviterrae</name>
    <dbReference type="NCBI Taxonomy" id="1539049"/>
    <lineage>
        <taxon>Bacteria</taxon>
        <taxon>Pseudomonadati</taxon>
        <taxon>Bacteroidota</taxon>
        <taxon>Chitinophagia</taxon>
        <taxon>Chitinophagales</taxon>
        <taxon>Chitinophagaceae</taxon>
        <taxon>Dinghuibacter</taxon>
    </lineage>
</organism>
<accession>A0A4R8DWB9</accession>
<dbReference type="InterPro" id="IPR058514">
    <property type="entry name" value="DUF8201"/>
</dbReference>
<feature type="domain" description="DUF8201" evidence="3">
    <location>
        <begin position="1"/>
        <end position="185"/>
    </location>
</feature>
<feature type="transmembrane region" description="Helical" evidence="2">
    <location>
        <begin position="165"/>
        <end position="185"/>
    </location>
</feature>
<dbReference type="InterPro" id="IPR058065">
    <property type="entry name" value="LIC_10190-like"/>
</dbReference>
<gene>
    <name evidence="4" type="ORF">EDB95_3424</name>
</gene>
<sequence length="911" mass="98743">MAFLLLKFAYILLLSFVYGVGVTALFSRRAGDSFALTTLTGLITLNVFVNYLSLVLPMGGLANGLVAGGAVVLAYIFRVNIWQTLAIARDRLSSVPRGQKVFFGVCALFILFFSSLQTLTYDEGLYYSQFIRWIRAYPVVPGLANLHDRFGFDSGWHVLAALFNWGMQSNAMNGALYVLVVLYLLGGDPAAPGRSAAATGHGEGVAAARPAALSRFLKGGLLVLIHMPWVGVYHWIAPAADLVVFYLLALLIVLWVEHLERGDSLPGASTLAWIIPAYLLTVKLSAAPALVLTVFLGVRFLKERRYRALVGLAAVNLFVVLPWLARNVILSGYLLFPFERLDLFGFDWKVPVEKVKQTRDAIEAFGYLRNKVSATEVYTRWDRLRFLFRHNVRVYDFVILLAVPLSPLVVFWRRKILPAGWDALFFFIWAGVAFWFLQAPDPRFGYGYLAPLFVLVAALLVRSRDLRSCFMIAALVCMGASLLLYRHLKNQLLAEGTITESPRSGHWILPQPYPVPAVDTHQTPFLYYTPERLDLCWGTDLPCADQVRWDIRRRGATLKEGFAPAGLQALVLRAGKGASSVEVADLNKDNIPDIAVANEEDSSVSIFLGDAQGGFAPAPGSPFPCGPHPNDLAIADLNGDGQKDLGIANTEVGQLTVLFGNGKGQFGKARSFPVYSKPHTHGIAIGDFNGDGHPDLATDSWGLNRLKLLFGDGQGNFGHEDSVQVGLHPYQRLRSADVNGDGKADLVTTNLDGDNVSVLLGNGDGTFRSALYPAGNMPFAVAIGDVNGDGHPDLAVCDAPSVTTDKRGQDGLMILLSDGRGNFVTTGPFPTGAGPTRVAIGDVDGDGIGDIAVANYNDATITIYFMDRNSVKAIRTVKVGNQPDGIAIFGGNIVVGNQGDGTVTVLRAAHQ</sequence>
<evidence type="ECO:0000256" key="1">
    <source>
        <dbReference type="ARBA" id="ARBA00022729"/>
    </source>
</evidence>
<evidence type="ECO:0000313" key="4">
    <source>
        <dbReference type="EMBL" id="TDX02366.1"/>
    </source>
</evidence>
<evidence type="ECO:0000313" key="5">
    <source>
        <dbReference type="Proteomes" id="UP000294498"/>
    </source>
</evidence>